<accession>A0A1I7X154</accession>
<evidence type="ECO:0000313" key="2">
    <source>
        <dbReference type="WBParaSite" id="Hba_11296"/>
    </source>
</evidence>
<dbReference type="Proteomes" id="UP000095283">
    <property type="component" value="Unplaced"/>
</dbReference>
<sequence length="102" mass="11755">MGTMVRTTEGVLVYSDGITVTAPDNTRFLKRLYAVLRRLKEFDVRLFWMAAIVAEHSIGRVWQEEGERNGEAFWFLNGTDPSLQIALRMTYTTRPSQDLVDQ</sequence>
<protein>
    <submittedName>
        <fullName evidence="2">RNase H domain-containing protein</fullName>
    </submittedName>
</protein>
<keyword evidence="1" id="KW-1185">Reference proteome</keyword>
<reference evidence="2" key="1">
    <citation type="submission" date="2016-11" db="UniProtKB">
        <authorList>
            <consortium name="WormBaseParasite"/>
        </authorList>
    </citation>
    <scope>IDENTIFICATION</scope>
</reference>
<dbReference type="WBParaSite" id="Hba_11296">
    <property type="protein sequence ID" value="Hba_11296"/>
    <property type="gene ID" value="Hba_11296"/>
</dbReference>
<evidence type="ECO:0000313" key="1">
    <source>
        <dbReference type="Proteomes" id="UP000095283"/>
    </source>
</evidence>
<organism evidence="1 2">
    <name type="scientific">Heterorhabditis bacteriophora</name>
    <name type="common">Entomopathogenic nematode worm</name>
    <dbReference type="NCBI Taxonomy" id="37862"/>
    <lineage>
        <taxon>Eukaryota</taxon>
        <taxon>Metazoa</taxon>
        <taxon>Ecdysozoa</taxon>
        <taxon>Nematoda</taxon>
        <taxon>Chromadorea</taxon>
        <taxon>Rhabditida</taxon>
        <taxon>Rhabditina</taxon>
        <taxon>Rhabditomorpha</taxon>
        <taxon>Strongyloidea</taxon>
        <taxon>Heterorhabditidae</taxon>
        <taxon>Heterorhabditis</taxon>
    </lineage>
</organism>
<name>A0A1I7X154_HETBA</name>
<proteinExistence type="predicted"/>
<dbReference type="AlphaFoldDB" id="A0A1I7X154"/>